<evidence type="ECO:0000313" key="1">
    <source>
        <dbReference type="EMBL" id="GAA1799538.1"/>
    </source>
</evidence>
<reference evidence="2" key="1">
    <citation type="journal article" date="2019" name="Int. J. Syst. Evol. Microbiol.">
        <title>The Global Catalogue of Microorganisms (GCM) 10K type strain sequencing project: providing services to taxonomists for standard genome sequencing and annotation.</title>
        <authorList>
            <consortium name="The Broad Institute Genomics Platform"/>
            <consortium name="The Broad Institute Genome Sequencing Center for Infectious Disease"/>
            <person name="Wu L."/>
            <person name="Ma J."/>
        </authorList>
    </citation>
    <scope>NUCLEOTIDE SEQUENCE [LARGE SCALE GENOMIC DNA]</scope>
    <source>
        <strain evidence="2">JCM 14322</strain>
    </source>
</reference>
<gene>
    <name evidence="1" type="ORF">GCM10009749_04180</name>
</gene>
<name>A0ABP4XZY0_9MICO</name>
<protein>
    <submittedName>
        <fullName evidence="1">Uncharacterized protein</fullName>
    </submittedName>
</protein>
<proteinExistence type="predicted"/>
<dbReference type="Proteomes" id="UP001500002">
    <property type="component" value="Unassembled WGS sequence"/>
</dbReference>
<dbReference type="EMBL" id="BAAANJ010000001">
    <property type="protein sequence ID" value="GAA1799538.1"/>
    <property type="molecule type" value="Genomic_DNA"/>
</dbReference>
<keyword evidence="2" id="KW-1185">Reference proteome</keyword>
<comment type="caution">
    <text evidence="1">The sequence shown here is derived from an EMBL/GenBank/DDBJ whole genome shotgun (WGS) entry which is preliminary data.</text>
</comment>
<evidence type="ECO:0000313" key="2">
    <source>
        <dbReference type="Proteomes" id="UP001500002"/>
    </source>
</evidence>
<sequence length="122" mass="13077">MCHRRSLLGDDLARGGRSEVELVQQEVIQPDGCQTEGLEGRIGKVADVLGDDHISTTANRCRNDMAIVGVRKLDPALQGLPPFDESIVEGLTHGPKTALEPAGVDVGVNALKRTQRLIDNAL</sequence>
<accession>A0ABP4XZY0</accession>
<organism evidence="1 2">
    <name type="scientific">Agromyces neolithicus</name>
    <dbReference type="NCBI Taxonomy" id="269420"/>
    <lineage>
        <taxon>Bacteria</taxon>
        <taxon>Bacillati</taxon>
        <taxon>Actinomycetota</taxon>
        <taxon>Actinomycetes</taxon>
        <taxon>Micrococcales</taxon>
        <taxon>Microbacteriaceae</taxon>
        <taxon>Agromyces</taxon>
    </lineage>
</organism>